<name>A0ABW2AMW2_9MICO</name>
<dbReference type="EMBL" id="JBHSWH010000001">
    <property type="protein sequence ID" value="MFC6707926.1"/>
    <property type="molecule type" value="Genomic_DNA"/>
</dbReference>
<keyword evidence="2" id="KW-1185">Reference proteome</keyword>
<evidence type="ECO:0000313" key="2">
    <source>
        <dbReference type="Proteomes" id="UP001596298"/>
    </source>
</evidence>
<comment type="caution">
    <text evidence="1">The sequence shown here is derived from an EMBL/GenBank/DDBJ whole genome shotgun (WGS) entry which is preliminary data.</text>
</comment>
<proteinExistence type="predicted"/>
<evidence type="ECO:0000313" key="1">
    <source>
        <dbReference type="EMBL" id="MFC6707926.1"/>
    </source>
</evidence>
<organism evidence="1 2">
    <name type="scientific">Flexivirga alba</name>
    <dbReference type="NCBI Taxonomy" id="702742"/>
    <lineage>
        <taxon>Bacteria</taxon>
        <taxon>Bacillati</taxon>
        <taxon>Actinomycetota</taxon>
        <taxon>Actinomycetes</taxon>
        <taxon>Micrococcales</taxon>
        <taxon>Dermacoccaceae</taxon>
        <taxon>Flexivirga</taxon>
    </lineage>
</organism>
<dbReference type="RefSeq" id="WP_382404587.1">
    <property type="nucleotide sequence ID" value="NZ_JBHSWH010000001.1"/>
</dbReference>
<gene>
    <name evidence="1" type="ORF">ACFQDH_22485</name>
</gene>
<evidence type="ECO:0008006" key="3">
    <source>
        <dbReference type="Google" id="ProtNLM"/>
    </source>
</evidence>
<dbReference type="Proteomes" id="UP001596298">
    <property type="component" value="Unassembled WGS sequence"/>
</dbReference>
<protein>
    <recommendedName>
        <fullName evidence="3">YokE-like PH domain-containing protein</fullName>
    </recommendedName>
</protein>
<reference evidence="2" key="1">
    <citation type="journal article" date="2019" name="Int. J. Syst. Evol. Microbiol.">
        <title>The Global Catalogue of Microorganisms (GCM) 10K type strain sequencing project: providing services to taxonomists for standard genome sequencing and annotation.</title>
        <authorList>
            <consortium name="The Broad Institute Genomics Platform"/>
            <consortium name="The Broad Institute Genome Sequencing Center for Infectious Disease"/>
            <person name="Wu L."/>
            <person name="Ma J."/>
        </authorList>
    </citation>
    <scope>NUCLEOTIDE SEQUENCE [LARGE SCALE GENOMIC DNA]</scope>
    <source>
        <strain evidence="2">CCUG 58127</strain>
    </source>
</reference>
<sequence length="113" mass="12330">MAMADTIIKKAQPHLAAGEVVHGAFAGQQTIRNRLGEGAYRVVVATDQRFLVFQSGSFTQTSIKRLIEEPPRQQVLGEPTGLFCDITVGGETMKVNRRYLGQIRAIDAALSQS</sequence>
<accession>A0ABW2AMW2</accession>